<dbReference type="Gene3D" id="3.40.50.2300">
    <property type="match status" value="1"/>
</dbReference>
<evidence type="ECO:0000313" key="2">
    <source>
        <dbReference type="EMBL" id="GAI33199.1"/>
    </source>
</evidence>
<dbReference type="AlphaFoldDB" id="X1PQM7"/>
<sequence>MLPKLPVLVITGYGDIPMAVKALKKGASDFIR</sequence>
<dbReference type="InterPro" id="IPR001789">
    <property type="entry name" value="Sig_transdc_resp-reg_receiver"/>
</dbReference>
<accession>X1PQM7</accession>
<reference evidence="2" key="1">
    <citation type="journal article" date="2014" name="Front. Microbiol.">
        <title>High frequency of phylogenetically diverse reductive dehalogenase-homologous genes in deep subseafloor sedimentary metagenomes.</title>
        <authorList>
            <person name="Kawai M."/>
            <person name="Futagami T."/>
            <person name="Toyoda A."/>
            <person name="Takaki Y."/>
            <person name="Nishi S."/>
            <person name="Hori S."/>
            <person name="Arai W."/>
            <person name="Tsubouchi T."/>
            <person name="Morono Y."/>
            <person name="Uchiyama I."/>
            <person name="Ito T."/>
            <person name="Fujiyama A."/>
            <person name="Inagaki F."/>
            <person name="Takami H."/>
        </authorList>
    </citation>
    <scope>NUCLEOTIDE SEQUENCE</scope>
    <source>
        <strain evidence="2">Expedition CK06-06</strain>
    </source>
</reference>
<feature type="non-terminal residue" evidence="2">
    <location>
        <position position="32"/>
    </location>
</feature>
<dbReference type="InterPro" id="IPR011006">
    <property type="entry name" value="CheY-like_superfamily"/>
</dbReference>
<protein>
    <recommendedName>
        <fullName evidence="1">Response regulatory domain-containing protein</fullName>
    </recommendedName>
</protein>
<feature type="domain" description="Response regulatory" evidence="1">
    <location>
        <begin position="1"/>
        <end position="32"/>
    </location>
</feature>
<name>X1PQM7_9ZZZZ</name>
<gene>
    <name evidence="2" type="ORF">S06H3_45377</name>
</gene>
<evidence type="ECO:0000259" key="1">
    <source>
        <dbReference type="PROSITE" id="PS50110"/>
    </source>
</evidence>
<organism evidence="2">
    <name type="scientific">marine sediment metagenome</name>
    <dbReference type="NCBI Taxonomy" id="412755"/>
    <lineage>
        <taxon>unclassified sequences</taxon>
        <taxon>metagenomes</taxon>
        <taxon>ecological metagenomes</taxon>
    </lineage>
</organism>
<dbReference type="PROSITE" id="PS50110">
    <property type="entry name" value="RESPONSE_REGULATORY"/>
    <property type="match status" value="1"/>
</dbReference>
<dbReference type="EMBL" id="BARV01028325">
    <property type="protein sequence ID" value="GAI33199.1"/>
    <property type="molecule type" value="Genomic_DNA"/>
</dbReference>
<dbReference type="GO" id="GO:0000160">
    <property type="term" value="P:phosphorelay signal transduction system"/>
    <property type="evidence" value="ECO:0007669"/>
    <property type="project" value="InterPro"/>
</dbReference>
<comment type="caution">
    <text evidence="2">The sequence shown here is derived from an EMBL/GenBank/DDBJ whole genome shotgun (WGS) entry which is preliminary data.</text>
</comment>
<proteinExistence type="predicted"/>
<dbReference type="SUPFAM" id="SSF52172">
    <property type="entry name" value="CheY-like"/>
    <property type="match status" value="1"/>
</dbReference>